<evidence type="ECO:0000313" key="3">
    <source>
        <dbReference type="Proteomes" id="UP000071859"/>
    </source>
</evidence>
<keyword evidence="3" id="KW-1185">Reference proteome</keyword>
<dbReference type="AlphaFoldDB" id="A0A158EJM3"/>
<evidence type="ECO:0000256" key="1">
    <source>
        <dbReference type="SAM" id="MobiDB-lite"/>
    </source>
</evidence>
<organism evidence="2 3">
    <name type="scientific">Caballeronia calidae</name>
    <dbReference type="NCBI Taxonomy" id="1777139"/>
    <lineage>
        <taxon>Bacteria</taxon>
        <taxon>Pseudomonadati</taxon>
        <taxon>Pseudomonadota</taxon>
        <taxon>Betaproteobacteria</taxon>
        <taxon>Burkholderiales</taxon>
        <taxon>Burkholderiaceae</taxon>
        <taxon>Caballeronia</taxon>
    </lineage>
</organism>
<evidence type="ECO:0000313" key="2">
    <source>
        <dbReference type="EMBL" id="SAL07101.1"/>
    </source>
</evidence>
<gene>
    <name evidence="2" type="ORF">AWB78_08417</name>
</gene>
<dbReference type="EMBL" id="FCOX02000166">
    <property type="protein sequence ID" value="SAL07101.1"/>
    <property type="molecule type" value="Genomic_DNA"/>
</dbReference>
<feature type="region of interest" description="Disordered" evidence="1">
    <location>
        <begin position="24"/>
        <end position="54"/>
    </location>
</feature>
<name>A0A158EJM3_9BURK</name>
<accession>A0A158EJM3</accession>
<protein>
    <submittedName>
        <fullName evidence="2">Uncharacterized protein</fullName>
    </submittedName>
</protein>
<sequence>MFYGARWLWLNSGYLGRQMTAEGSNMRMSKPSGASGKCAIDPGKGAQQEINGHK</sequence>
<reference evidence="2" key="1">
    <citation type="submission" date="2016-01" db="EMBL/GenBank/DDBJ databases">
        <authorList>
            <person name="Peeters C."/>
        </authorList>
    </citation>
    <scope>NUCLEOTIDE SEQUENCE</scope>
    <source>
        <strain evidence="2">LMG 29321</strain>
    </source>
</reference>
<comment type="caution">
    <text evidence="2">The sequence shown here is derived from an EMBL/GenBank/DDBJ whole genome shotgun (WGS) entry which is preliminary data.</text>
</comment>
<proteinExistence type="predicted"/>
<dbReference type="Proteomes" id="UP000071859">
    <property type="component" value="Unassembled WGS sequence"/>
</dbReference>